<evidence type="ECO:0000313" key="19">
    <source>
        <dbReference type="EMBL" id="QTA79888.1"/>
    </source>
</evidence>
<dbReference type="CDD" id="cd00130">
    <property type="entry name" value="PAS"/>
    <property type="match status" value="1"/>
</dbReference>
<evidence type="ECO:0000313" key="20">
    <source>
        <dbReference type="Proteomes" id="UP000663720"/>
    </source>
</evidence>
<dbReference type="SUPFAM" id="SSF55785">
    <property type="entry name" value="PYP-like sensor domain (PAS domain)"/>
    <property type="match status" value="1"/>
</dbReference>
<feature type="modified residue" description="4-aspartylphosphate" evidence="12">
    <location>
        <position position="727"/>
    </location>
</feature>
<comment type="catalytic activity">
    <reaction evidence="1">
        <text>ATP + protein L-histidine = ADP + protein N-phospho-L-histidine.</text>
        <dbReference type="EC" id="2.7.13.3"/>
    </reaction>
</comment>
<dbReference type="SMART" id="SM00086">
    <property type="entry name" value="PAC"/>
    <property type="match status" value="1"/>
</dbReference>
<dbReference type="InterPro" id="IPR035965">
    <property type="entry name" value="PAS-like_dom_sf"/>
</dbReference>
<reference evidence="19" key="1">
    <citation type="journal article" date="2021" name="Microb. Physiol.">
        <title>Proteogenomic Insights into the Physiology of Marine, Sulfate-Reducing, Filamentous Desulfonema limicola and Desulfonema magnum.</title>
        <authorList>
            <person name="Schnaars V."/>
            <person name="Wohlbrand L."/>
            <person name="Scheve S."/>
            <person name="Hinrichs C."/>
            <person name="Reinhardt R."/>
            <person name="Rabus R."/>
        </authorList>
    </citation>
    <scope>NUCLEOTIDE SEQUENCE</scope>
    <source>
        <strain evidence="19">5ac10</strain>
    </source>
</reference>
<comment type="subcellular location">
    <subcellularLocation>
        <location evidence="2">Membrane</location>
    </subcellularLocation>
</comment>
<evidence type="ECO:0000259" key="18">
    <source>
        <dbReference type="PROSITE" id="PS50885"/>
    </source>
</evidence>
<dbReference type="SMART" id="SM00304">
    <property type="entry name" value="HAMP"/>
    <property type="match status" value="1"/>
</dbReference>
<dbReference type="SUPFAM" id="SSF158472">
    <property type="entry name" value="HAMP domain-like"/>
    <property type="match status" value="1"/>
</dbReference>
<dbReference type="Gene3D" id="1.10.287.130">
    <property type="match status" value="1"/>
</dbReference>
<dbReference type="FunFam" id="1.10.287.130:FF:000002">
    <property type="entry name" value="Two-component osmosensing histidine kinase"/>
    <property type="match status" value="1"/>
</dbReference>
<protein>
    <recommendedName>
        <fullName evidence="11">Sensory/regulatory protein RpfC</fullName>
        <ecNumber evidence="3">2.7.13.3</ecNumber>
    </recommendedName>
</protein>
<name>A0A975GG51_9BACT</name>
<dbReference type="EMBL" id="CP061799">
    <property type="protein sequence ID" value="QTA79888.1"/>
    <property type="molecule type" value="Genomic_DNA"/>
</dbReference>
<keyword evidence="14" id="KW-0472">Membrane</keyword>
<dbReference type="FunFam" id="3.30.565.10:FF:000010">
    <property type="entry name" value="Sensor histidine kinase RcsC"/>
    <property type="match status" value="1"/>
</dbReference>
<evidence type="ECO:0000256" key="8">
    <source>
        <dbReference type="ARBA" id="ARBA00022840"/>
    </source>
</evidence>
<dbReference type="GO" id="GO:0005524">
    <property type="term" value="F:ATP binding"/>
    <property type="evidence" value="ECO:0007669"/>
    <property type="project" value="UniProtKB-KW"/>
</dbReference>
<evidence type="ECO:0000256" key="13">
    <source>
        <dbReference type="SAM" id="Coils"/>
    </source>
</evidence>
<feature type="domain" description="Histidine kinase" evidence="15">
    <location>
        <begin position="417"/>
        <end position="651"/>
    </location>
</feature>
<dbReference type="Pfam" id="PF00072">
    <property type="entry name" value="Response_reg"/>
    <property type="match status" value="1"/>
</dbReference>
<dbReference type="SUPFAM" id="SSF47384">
    <property type="entry name" value="Homodimeric domain of signal transducing histidine kinase"/>
    <property type="match status" value="1"/>
</dbReference>
<evidence type="ECO:0000256" key="1">
    <source>
        <dbReference type="ARBA" id="ARBA00000085"/>
    </source>
</evidence>
<dbReference type="InterPro" id="IPR003661">
    <property type="entry name" value="HisK_dim/P_dom"/>
</dbReference>
<dbReference type="Gene3D" id="1.10.8.500">
    <property type="entry name" value="HAMP domain in histidine kinase"/>
    <property type="match status" value="1"/>
</dbReference>
<dbReference type="PANTHER" id="PTHR43047">
    <property type="entry name" value="TWO-COMPONENT HISTIDINE PROTEIN KINASE"/>
    <property type="match status" value="1"/>
</dbReference>
<dbReference type="KEGG" id="dli:dnl_21700"/>
<dbReference type="Pfam" id="PF08448">
    <property type="entry name" value="PAS_4"/>
    <property type="match status" value="1"/>
</dbReference>
<keyword evidence="5" id="KW-0808">Transferase</keyword>
<evidence type="ECO:0000256" key="3">
    <source>
        <dbReference type="ARBA" id="ARBA00012438"/>
    </source>
</evidence>
<keyword evidence="9" id="KW-0902">Two-component regulatory system</keyword>
<dbReference type="InterPro" id="IPR003594">
    <property type="entry name" value="HATPase_dom"/>
</dbReference>
<dbReference type="GO" id="GO:0009927">
    <property type="term" value="F:histidine phosphotransfer kinase activity"/>
    <property type="evidence" value="ECO:0007669"/>
    <property type="project" value="TreeGrafter"/>
</dbReference>
<sequence length="920" mass="105958">MKIAAKLNLFSIIILMVMTAFVFTCGIFIINKFVYKFHEHVLRLELENMQHQIVAVLEKSGTKAASQVAAGLQDKLAEHQFMKTGNLFIIELPDRVVFHKDYMPGDRAELPFIKYMLNYQSSSMEYTYQAVPRYAFFTTIHSPQKWLFCLSVQKKELYEESLKYMRIIISIALIIFCINAVIVSIFVNRFVKRIKITLQCISRIEKGDLEARIQPIQSGDELGLLQKGINSMIDKIQERKIEQQKARQTIQASREMLRSIIDNIPVSIFWKNKNSVFTGCNRQFAVASGFDSPEDIIGKTDYDLNWSKESAEYFRIVDQRVMDNDKPELHYEETLYKADGEQRHSETNKVPLHDSQGNVVGILGTSEDITECKKTEEELRRHRDNLEELVQERTAEMLIAKEQAEASSRAKSNFLTNMSHEIRTPMNAILGFTEILAAQVTKSQHQEYLSIIQTAGKTLLEIINDILDISRIEAGKLNLYWKPVDIRNVFINIQQLFCKNIEKKGLKLILEFEPDLPVYLILDEVRLRQILFNLVGNSVKFTDFGYIKISVKQSCSHGLEDGFDSGRDEYRNITDLVFSVEDTGIGIPEDERGLIFEVFEQQEKQRHYKHGGTGLGLAISKHLVSMMGGTISVTGEKGKGSIFTVVLKNIVIPDPCEIDIKKENKKINLDSIIFNKAKILIADDLQDNREILKEYLKIYDFDFIEAENGKIAVKLAKEHLPDIIIMDIKMPVMNGNDAVRILKSYKKTSKIPVIAFTAMIMNVDKNKNKIMCDGYLIKPVTRNELIKELARFLEHTREVPEISNPGTYNCLHTNKDKTAAANIHEFEKPEHPAELIHVLEENLEKWQYLFRTFSISEIQNFALELKETGRLYNYQPLIIWGENLFSQALIFNMDEIRIIMEQFPDLIDQIKQLFSKTGHK</sequence>
<dbReference type="PROSITE" id="PS50113">
    <property type="entry name" value="PAC"/>
    <property type="match status" value="1"/>
</dbReference>
<dbReference type="Pfam" id="PF00512">
    <property type="entry name" value="HisKA"/>
    <property type="match status" value="1"/>
</dbReference>
<dbReference type="InterPro" id="IPR036890">
    <property type="entry name" value="HATPase_C_sf"/>
</dbReference>
<keyword evidence="4 12" id="KW-0597">Phosphoprotein</keyword>
<feature type="transmembrane region" description="Helical" evidence="14">
    <location>
        <begin position="12"/>
        <end position="34"/>
    </location>
</feature>
<dbReference type="Gene3D" id="3.40.50.2300">
    <property type="match status" value="1"/>
</dbReference>
<dbReference type="Gene3D" id="3.30.565.10">
    <property type="entry name" value="Histidine kinase-like ATPase, C-terminal domain"/>
    <property type="match status" value="1"/>
</dbReference>
<dbReference type="Pfam" id="PF00672">
    <property type="entry name" value="HAMP"/>
    <property type="match status" value="1"/>
</dbReference>
<feature type="domain" description="Response regulatory" evidence="16">
    <location>
        <begin position="678"/>
        <end position="793"/>
    </location>
</feature>
<keyword evidence="7 19" id="KW-0418">Kinase</keyword>
<feature type="domain" description="PAC" evidence="17">
    <location>
        <begin position="329"/>
        <end position="381"/>
    </location>
</feature>
<feature type="domain" description="HAMP" evidence="18">
    <location>
        <begin position="188"/>
        <end position="241"/>
    </location>
</feature>
<dbReference type="InterPro" id="IPR005467">
    <property type="entry name" value="His_kinase_dom"/>
</dbReference>
<evidence type="ECO:0000256" key="11">
    <source>
        <dbReference type="ARBA" id="ARBA00068150"/>
    </source>
</evidence>
<keyword evidence="13" id="KW-0175">Coiled coil</keyword>
<dbReference type="GO" id="GO:0000155">
    <property type="term" value="F:phosphorelay sensor kinase activity"/>
    <property type="evidence" value="ECO:0007669"/>
    <property type="project" value="InterPro"/>
</dbReference>
<feature type="coiled-coil region" evidence="13">
    <location>
        <begin position="369"/>
        <end position="403"/>
    </location>
</feature>
<dbReference type="Proteomes" id="UP000663720">
    <property type="component" value="Chromosome"/>
</dbReference>
<evidence type="ECO:0000256" key="2">
    <source>
        <dbReference type="ARBA" id="ARBA00004370"/>
    </source>
</evidence>
<evidence type="ECO:0000259" key="15">
    <source>
        <dbReference type="PROSITE" id="PS50109"/>
    </source>
</evidence>
<proteinExistence type="predicted"/>
<dbReference type="InterPro" id="IPR036097">
    <property type="entry name" value="HisK_dim/P_sf"/>
</dbReference>
<dbReference type="AlphaFoldDB" id="A0A975GG51"/>
<evidence type="ECO:0000259" key="16">
    <source>
        <dbReference type="PROSITE" id="PS50110"/>
    </source>
</evidence>
<accession>A0A975GG51</accession>
<dbReference type="InterPro" id="IPR001789">
    <property type="entry name" value="Sig_transdc_resp-reg_receiver"/>
</dbReference>
<dbReference type="PROSITE" id="PS50109">
    <property type="entry name" value="HIS_KIN"/>
    <property type="match status" value="1"/>
</dbReference>
<dbReference type="SMART" id="SM00388">
    <property type="entry name" value="HisKA"/>
    <property type="match status" value="1"/>
</dbReference>
<dbReference type="GO" id="GO:0005886">
    <property type="term" value="C:plasma membrane"/>
    <property type="evidence" value="ECO:0007669"/>
    <property type="project" value="TreeGrafter"/>
</dbReference>
<dbReference type="InterPro" id="IPR011006">
    <property type="entry name" value="CheY-like_superfamily"/>
</dbReference>
<organism evidence="19 20">
    <name type="scientific">Desulfonema limicola</name>
    <dbReference type="NCBI Taxonomy" id="45656"/>
    <lineage>
        <taxon>Bacteria</taxon>
        <taxon>Pseudomonadati</taxon>
        <taxon>Thermodesulfobacteriota</taxon>
        <taxon>Desulfobacteria</taxon>
        <taxon>Desulfobacterales</taxon>
        <taxon>Desulfococcaceae</taxon>
        <taxon>Desulfonema</taxon>
    </lineage>
</organism>
<dbReference type="SUPFAM" id="SSF55874">
    <property type="entry name" value="ATPase domain of HSP90 chaperone/DNA topoisomerase II/histidine kinase"/>
    <property type="match status" value="1"/>
</dbReference>
<evidence type="ECO:0000256" key="9">
    <source>
        <dbReference type="ARBA" id="ARBA00023012"/>
    </source>
</evidence>
<dbReference type="PRINTS" id="PR00344">
    <property type="entry name" value="BCTRLSENSOR"/>
</dbReference>
<keyword evidence="6" id="KW-0547">Nucleotide-binding</keyword>
<dbReference type="Gene3D" id="3.30.450.20">
    <property type="entry name" value="PAS domain"/>
    <property type="match status" value="2"/>
</dbReference>
<keyword evidence="20" id="KW-1185">Reference proteome</keyword>
<dbReference type="InterPro" id="IPR003660">
    <property type="entry name" value="HAMP_dom"/>
</dbReference>
<dbReference type="Pfam" id="PF02518">
    <property type="entry name" value="HATPase_c"/>
    <property type="match status" value="1"/>
</dbReference>
<dbReference type="InterPro" id="IPR004358">
    <property type="entry name" value="Sig_transdc_His_kin-like_C"/>
</dbReference>
<dbReference type="CDD" id="cd06225">
    <property type="entry name" value="HAMP"/>
    <property type="match status" value="1"/>
</dbReference>
<dbReference type="SUPFAM" id="SSF52172">
    <property type="entry name" value="CheY-like"/>
    <property type="match status" value="1"/>
</dbReference>
<feature type="transmembrane region" description="Helical" evidence="14">
    <location>
        <begin position="164"/>
        <end position="187"/>
    </location>
</feature>
<dbReference type="PANTHER" id="PTHR43047:SF72">
    <property type="entry name" value="OSMOSENSING HISTIDINE PROTEIN KINASE SLN1"/>
    <property type="match status" value="1"/>
</dbReference>
<dbReference type="SMART" id="SM00387">
    <property type="entry name" value="HATPase_c"/>
    <property type="match status" value="1"/>
</dbReference>
<dbReference type="InterPro" id="IPR000014">
    <property type="entry name" value="PAS"/>
</dbReference>
<evidence type="ECO:0000256" key="10">
    <source>
        <dbReference type="ARBA" id="ARBA00064003"/>
    </source>
</evidence>
<keyword evidence="14" id="KW-0812">Transmembrane</keyword>
<dbReference type="InterPro" id="IPR001610">
    <property type="entry name" value="PAC"/>
</dbReference>
<evidence type="ECO:0000256" key="6">
    <source>
        <dbReference type="ARBA" id="ARBA00022741"/>
    </source>
</evidence>
<keyword evidence="8" id="KW-0067">ATP-binding</keyword>
<keyword evidence="14" id="KW-1133">Transmembrane helix</keyword>
<evidence type="ECO:0000256" key="12">
    <source>
        <dbReference type="PROSITE-ProRule" id="PRU00169"/>
    </source>
</evidence>
<evidence type="ECO:0000256" key="14">
    <source>
        <dbReference type="SAM" id="Phobius"/>
    </source>
</evidence>
<dbReference type="InterPro" id="IPR000700">
    <property type="entry name" value="PAS-assoc_C"/>
</dbReference>
<dbReference type="PROSITE" id="PS50110">
    <property type="entry name" value="RESPONSE_REGULATORY"/>
    <property type="match status" value="1"/>
</dbReference>
<evidence type="ECO:0000256" key="4">
    <source>
        <dbReference type="ARBA" id="ARBA00022553"/>
    </source>
</evidence>
<dbReference type="CDD" id="cd00082">
    <property type="entry name" value="HisKA"/>
    <property type="match status" value="1"/>
</dbReference>
<dbReference type="CDD" id="cd16922">
    <property type="entry name" value="HATPase_EvgS-ArcB-TorS-like"/>
    <property type="match status" value="1"/>
</dbReference>
<evidence type="ECO:0000256" key="5">
    <source>
        <dbReference type="ARBA" id="ARBA00022679"/>
    </source>
</evidence>
<comment type="subunit">
    <text evidence="10">At low DSF concentrations, interacts with RpfF.</text>
</comment>
<dbReference type="NCBIfam" id="TIGR00229">
    <property type="entry name" value="sensory_box"/>
    <property type="match status" value="1"/>
</dbReference>
<dbReference type="SMART" id="SM00448">
    <property type="entry name" value="REC"/>
    <property type="match status" value="1"/>
</dbReference>
<dbReference type="RefSeq" id="WP_207691588.1">
    <property type="nucleotide sequence ID" value="NZ_CP061799.1"/>
</dbReference>
<evidence type="ECO:0000259" key="17">
    <source>
        <dbReference type="PROSITE" id="PS50113"/>
    </source>
</evidence>
<dbReference type="PROSITE" id="PS50885">
    <property type="entry name" value="HAMP"/>
    <property type="match status" value="1"/>
</dbReference>
<gene>
    <name evidence="19" type="ORF">dnl_21700</name>
</gene>
<evidence type="ECO:0000256" key="7">
    <source>
        <dbReference type="ARBA" id="ARBA00022777"/>
    </source>
</evidence>
<dbReference type="InterPro" id="IPR013656">
    <property type="entry name" value="PAS_4"/>
</dbReference>
<dbReference type="EC" id="2.7.13.3" evidence="3"/>